<proteinExistence type="predicted"/>
<name>A0A1J5RM86_9ZZZZ</name>
<feature type="transmembrane region" description="Helical" evidence="1">
    <location>
        <begin position="37"/>
        <end position="56"/>
    </location>
</feature>
<sequence>MIFVNARYNILLTLATTAAAFIALIAIFMFKDRKLQLKMIVIALTLSLGTIALYFWQKQSFIPEESSITLTAIIPVAIPVFLLMAGRHIWKDEKLVKSVDRLR</sequence>
<gene>
    <name evidence="2" type="ORF">GALL_248270</name>
</gene>
<reference evidence="2" key="1">
    <citation type="submission" date="2016-10" db="EMBL/GenBank/DDBJ databases">
        <title>Sequence of Gallionella enrichment culture.</title>
        <authorList>
            <person name="Poehlein A."/>
            <person name="Muehling M."/>
            <person name="Daniel R."/>
        </authorList>
    </citation>
    <scope>NUCLEOTIDE SEQUENCE</scope>
</reference>
<protein>
    <recommendedName>
        <fullName evidence="3">DUF4293 family protein</fullName>
    </recommendedName>
</protein>
<organism evidence="2">
    <name type="scientific">mine drainage metagenome</name>
    <dbReference type="NCBI Taxonomy" id="410659"/>
    <lineage>
        <taxon>unclassified sequences</taxon>
        <taxon>metagenomes</taxon>
        <taxon>ecological metagenomes</taxon>
    </lineage>
</organism>
<keyword evidence="1" id="KW-1133">Transmembrane helix</keyword>
<feature type="transmembrane region" description="Helical" evidence="1">
    <location>
        <begin position="68"/>
        <end position="85"/>
    </location>
</feature>
<dbReference type="InterPro" id="IPR025635">
    <property type="entry name" value="DUF4293"/>
</dbReference>
<accession>A0A1J5RM86</accession>
<dbReference type="EMBL" id="MLJW01000212">
    <property type="protein sequence ID" value="OIQ93212.1"/>
    <property type="molecule type" value="Genomic_DNA"/>
</dbReference>
<evidence type="ECO:0008006" key="3">
    <source>
        <dbReference type="Google" id="ProtNLM"/>
    </source>
</evidence>
<evidence type="ECO:0000313" key="2">
    <source>
        <dbReference type="EMBL" id="OIQ93212.1"/>
    </source>
</evidence>
<dbReference type="AlphaFoldDB" id="A0A1J5RM86"/>
<comment type="caution">
    <text evidence="2">The sequence shown here is derived from an EMBL/GenBank/DDBJ whole genome shotgun (WGS) entry which is preliminary data.</text>
</comment>
<feature type="transmembrane region" description="Helical" evidence="1">
    <location>
        <begin position="6"/>
        <end position="30"/>
    </location>
</feature>
<keyword evidence="1" id="KW-0812">Transmembrane</keyword>
<keyword evidence="1" id="KW-0472">Membrane</keyword>
<evidence type="ECO:0000256" key="1">
    <source>
        <dbReference type="SAM" id="Phobius"/>
    </source>
</evidence>
<dbReference type="Pfam" id="PF14126">
    <property type="entry name" value="DUF4293"/>
    <property type="match status" value="1"/>
</dbReference>